<dbReference type="EMBL" id="AVOT02095040">
    <property type="protein sequence ID" value="MBW0574836.1"/>
    <property type="molecule type" value="Genomic_DNA"/>
</dbReference>
<organism evidence="1 2">
    <name type="scientific">Austropuccinia psidii MF-1</name>
    <dbReference type="NCBI Taxonomy" id="1389203"/>
    <lineage>
        <taxon>Eukaryota</taxon>
        <taxon>Fungi</taxon>
        <taxon>Dikarya</taxon>
        <taxon>Basidiomycota</taxon>
        <taxon>Pucciniomycotina</taxon>
        <taxon>Pucciniomycetes</taxon>
        <taxon>Pucciniales</taxon>
        <taxon>Sphaerophragmiaceae</taxon>
        <taxon>Austropuccinia</taxon>
    </lineage>
</organism>
<reference evidence="1" key="1">
    <citation type="submission" date="2021-03" db="EMBL/GenBank/DDBJ databases">
        <title>Draft genome sequence of rust myrtle Austropuccinia psidii MF-1, a brazilian biotype.</title>
        <authorList>
            <person name="Quecine M.C."/>
            <person name="Pachon D.M.R."/>
            <person name="Bonatelli M.L."/>
            <person name="Correr F.H."/>
            <person name="Franceschini L.M."/>
            <person name="Leite T.F."/>
            <person name="Margarido G.R.A."/>
            <person name="Almeida C.A."/>
            <person name="Ferrarezi J.A."/>
            <person name="Labate C.A."/>
        </authorList>
    </citation>
    <scope>NUCLEOTIDE SEQUENCE</scope>
    <source>
        <strain evidence="1">MF-1</strain>
    </source>
</reference>
<evidence type="ECO:0000313" key="1">
    <source>
        <dbReference type="EMBL" id="MBW0574836.1"/>
    </source>
</evidence>
<name>A0A9Q3PVE6_9BASI</name>
<dbReference type="Proteomes" id="UP000765509">
    <property type="component" value="Unassembled WGS sequence"/>
</dbReference>
<dbReference type="AlphaFoldDB" id="A0A9Q3PVE6"/>
<comment type="caution">
    <text evidence="1">The sequence shown here is derived from an EMBL/GenBank/DDBJ whole genome shotgun (WGS) entry which is preliminary data.</text>
</comment>
<accession>A0A9Q3PVE6</accession>
<evidence type="ECO:0000313" key="2">
    <source>
        <dbReference type="Proteomes" id="UP000765509"/>
    </source>
</evidence>
<keyword evidence="2" id="KW-1185">Reference proteome</keyword>
<gene>
    <name evidence="1" type="ORF">O181_114551</name>
</gene>
<proteinExistence type="predicted"/>
<protein>
    <submittedName>
        <fullName evidence="1">Uncharacterized protein</fullName>
    </submittedName>
</protein>
<sequence>MSQFAVQTQEKFDELHRSNEMFKQLTTLHEVTIKAIQESCAKLCKACEETNKILNKVFEEQCHYKRDRDCLDKGINKFFDVFQNMKPQPQGHSLDNPYQEDIKPDVLLDNKPRSPSQLKDGDNMNYPAKEALKQHPEASNWPKYPCVGGYDNMELIDYIGGLYLDLPTIPDYWITSRLNTAFKGHTSIC</sequence>